<dbReference type="InterPro" id="IPR006555">
    <property type="entry name" value="ATP-dep_Helicase_C"/>
</dbReference>
<reference evidence="2" key="1">
    <citation type="submission" date="2016-04" db="EMBL/GenBank/DDBJ databases">
        <authorList>
            <person name="Nguyen H.D."/>
            <person name="Samba Siva P."/>
            <person name="Cullis J."/>
            <person name="Levesque C.A."/>
            <person name="Hambleton S."/>
        </authorList>
    </citation>
    <scope>NUCLEOTIDE SEQUENCE</scope>
    <source>
        <strain evidence="2">DAOMC 236426</strain>
    </source>
</reference>
<dbReference type="Gene3D" id="3.40.50.300">
    <property type="entry name" value="P-loop containing nucleotide triphosphate hydrolases"/>
    <property type="match status" value="1"/>
</dbReference>
<dbReference type="GO" id="GO:0005634">
    <property type="term" value="C:nucleus"/>
    <property type="evidence" value="ECO:0007669"/>
    <property type="project" value="TreeGrafter"/>
</dbReference>
<dbReference type="GO" id="GO:0003676">
    <property type="term" value="F:nucleic acid binding"/>
    <property type="evidence" value="ECO:0007669"/>
    <property type="project" value="InterPro"/>
</dbReference>
<name>A0A8X7MU45_9BASI</name>
<organism evidence="2 3">
    <name type="scientific">Tilletia controversa</name>
    <name type="common">dwarf bunt fungus</name>
    <dbReference type="NCBI Taxonomy" id="13291"/>
    <lineage>
        <taxon>Eukaryota</taxon>
        <taxon>Fungi</taxon>
        <taxon>Dikarya</taxon>
        <taxon>Basidiomycota</taxon>
        <taxon>Ustilaginomycotina</taxon>
        <taxon>Exobasidiomycetes</taxon>
        <taxon>Tilletiales</taxon>
        <taxon>Tilletiaceae</taxon>
        <taxon>Tilletia</taxon>
    </lineage>
</organism>
<keyword evidence="3" id="KW-1185">Reference proteome</keyword>
<dbReference type="GO" id="GO:0003678">
    <property type="term" value="F:DNA helicase activity"/>
    <property type="evidence" value="ECO:0007669"/>
    <property type="project" value="TreeGrafter"/>
</dbReference>
<dbReference type="GO" id="GO:0005524">
    <property type="term" value="F:ATP binding"/>
    <property type="evidence" value="ECO:0007669"/>
    <property type="project" value="InterPro"/>
</dbReference>
<sequence>MEPMSTFRTQLFPDAPKDRFTSFSFGHIIPPSSLHAVFLTTAPRTNRVFEFKWDVRPDTALLNDLGTGAVVPGGLAVFVPSYGFLEAGQPSSDTFNISLRRHNTGALMFAVVGAKLSKHINLSDDLARTAVKVDVPHTNAARPKLAERMRYVREFANTSGGLEKGASKPDAAALILLERHYARPDIRNRLPGWIRNEVKTVEQFGPAMAGLGAFFRGKKQQQDVIVDRPCPPPSAARLGLLIDRCNSPPGLHKLLRSVSLRAPILPPSWFHTARCADGAVVQMAGDGSAILSKRH</sequence>
<protein>
    <recommendedName>
        <fullName evidence="1">ATP-dependent helicase C-terminal domain-containing protein</fullName>
    </recommendedName>
</protein>
<dbReference type="PANTHER" id="PTHR11472:SF41">
    <property type="entry name" value="ATP-DEPENDENT DNA HELICASE DDX11-RELATED"/>
    <property type="match status" value="1"/>
</dbReference>
<accession>A0A8X7MU45</accession>
<dbReference type="GO" id="GO:0006139">
    <property type="term" value="P:nucleobase-containing compound metabolic process"/>
    <property type="evidence" value="ECO:0007669"/>
    <property type="project" value="InterPro"/>
</dbReference>
<reference evidence="2" key="2">
    <citation type="journal article" date="2019" name="IMA Fungus">
        <title>Genome sequencing and comparison of five Tilletia species to identify candidate genes for the detection of regulated species infecting wheat.</title>
        <authorList>
            <person name="Nguyen H.D.T."/>
            <person name="Sultana T."/>
            <person name="Kesanakurti P."/>
            <person name="Hambleton S."/>
        </authorList>
    </citation>
    <scope>NUCLEOTIDE SEQUENCE</scope>
    <source>
        <strain evidence="2">DAOMC 236426</strain>
    </source>
</reference>
<dbReference type="Proteomes" id="UP000077684">
    <property type="component" value="Unassembled WGS sequence"/>
</dbReference>
<dbReference type="InterPro" id="IPR045028">
    <property type="entry name" value="DinG/Rad3-like"/>
</dbReference>
<evidence type="ECO:0000259" key="1">
    <source>
        <dbReference type="Pfam" id="PF13307"/>
    </source>
</evidence>
<dbReference type="GO" id="GO:0034085">
    <property type="term" value="P:establishment of sister chromatid cohesion"/>
    <property type="evidence" value="ECO:0007669"/>
    <property type="project" value="TreeGrafter"/>
</dbReference>
<proteinExistence type="predicted"/>
<dbReference type="PANTHER" id="PTHR11472">
    <property type="entry name" value="DNA REPAIR DEAD HELICASE RAD3/XP-D SUBFAMILY MEMBER"/>
    <property type="match status" value="1"/>
</dbReference>
<dbReference type="Pfam" id="PF13307">
    <property type="entry name" value="Helicase_C_2"/>
    <property type="match status" value="1"/>
</dbReference>
<feature type="domain" description="ATP-dependent helicase C-terminal" evidence="1">
    <location>
        <begin position="101"/>
        <end position="157"/>
    </location>
</feature>
<gene>
    <name evidence="2" type="ORF">A4X06_0g4204</name>
</gene>
<evidence type="ECO:0000313" key="2">
    <source>
        <dbReference type="EMBL" id="KAE8247764.1"/>
    </source>
</evidence>
<dbReference type="EMBL" id="LWDE02000429">
    <property type="protein sequence ID" value="KAE8247764.1"/>
    <property type="molecule type" value="Genomic_DNA"/>
</dbReference>
<dbReference type="AlphaFoldDB" id="A0A8X7MU45"/>
<evidence type="ECO:0000313" key="3">
    <source>
        <dbReference type="Proteomes" id="UP000077684"/>
    </source>
</evidence>
<dbReference type="GO" id="GO:0016818">
    <property type="term" value="F:hydrolase activity, acting on acid anhydrides, in phosphorus-containing anhydrides"/>
    <property type="evidence" value="ECO:0007669"/>
    <property type="project" value="InterPro"/>
</dbReference>
<comment type="caution">
    <text evidence="2">The sequence shown here is derived from an EMBL/GenBank/DDBJ whole genome shotgun (WGS) entry which is preliminary data.</text>
</comment>
<dbReference type="InterPro" id="IPR027417">
    <property type="entry name" value="P-loop_NTPase"/>
</dbReference>